<evidence type="ECO:0000313" key="2">
    <source>
        <dbReference type="Proteomes" id="UP000014614"/>
    </source>
</evidence>
<dbReference type="AlphaFoldDB" id="S3Y030"/>
<gene>
    <name evidence="1" type="ORF">HMPREF1181_03523</name>
</gene>
<accession>S3Y030</accession>
<dbReference type="EMBL" id="ATFP01000055">
    <property type="protein sequence ID" value="EPH15057.1"/>
    <property type="molecule type" value="Genomic_DNA"/>
</dbReference>
<comment type="caution">
    <text evidence="1">The sequence shown here is derived from an EMBL/GenBank/DDBJ whole genome shotgun (WGS) entry which is preliminary data.</text>
</comment>
<sequence length="30" mass="3492">MAKSVIFERPSFRKGSEVCFFDGCFPDMFL</sequence>
<proteinExistence type="predicted"/>
<reference evidence="1 2" key="1">
    <citation type="submission" date="2013-05" db="EMBL/GenBank/DDBJ databases">
        <title>The Genome Sequence of Bacteroides stercoris CC31F.</title>
        <authorList>
            <consortium name="The Broad Institute Genomics Platform"/>
            <person name="Earl A."/>
            <person name="Ward D."/>
            <person name="Feldgarden M."/>
            <person name="Gevers D."/>
            <person name="Oliphant K."/>
            <person name="Allen-Vercoe E."/>
            <person name="Walker B."/>
            <person name="Young S."/>
            <person name="Zeng Q."/>
            <person name="Gargeya S."/>
            <person name="Fitzgerald M."/>
            <person name="Haas B."/>
            <person name="Abouelleil A."/>
            <person name="Allen A.W."/>
            <person name="Alvarado L."/>
            <person name="Arachchi H.M."/>
            <person name="Berlin A.M."/>
            <person name="Chapman S.B."/>
            <person name="Gainer-Dewar J."/>
            <person name="Goldberg J."/>
            <person name="Griggs A."/>
            <person name="Gujja S."/>
            <person name="Hansen M."/>
            <person name="Howarth C."/>
            <person name="Imamovic A."/>
            <person name="Ireland A."/>
            <person name="Larimer J."/>
            <person name="McCowan C."/>
            <person name="Murphy C."/>
            <person name="Pearson M."/>
            <person name="Poon T.W."/>
            <person name="Priest M."/>
            <person name="Roberts A."/>
            <person name="Saif S."/>
            <person name="Shea T."/>
            <person name="Sisk P."/>
            <person name="Sykes S."/>
            <person name="Wortman J."/>
            <person name="Nusbaum C."/>
            <person name="Birren B."/>
        </authorList>
    </citation>
    <scope>NUCLEOTIDE SEQUENCE [LARGE SCALE GENOMIC DNA]</scope>
    <source>
        <strain evidence="1 2">CC31F</strain>
    </source>
</reference>
<protein>
    <submittedName>
        <fullName evidence="1">Uncharacterized protein</fullName>
    </submittedName>
</protein>
<dbReference type="HOGENOM" id="CLU_3402175_0_0_10"/>
<evidence type="ECO:0000313" key="1">
    <source>
        <dbReference type="EMBL" id="EPH15057.1"/>
    </source>
</evidence>
<dbReference type="Proteomes" id="UP000014614">
    <property type="component" value="Unassembled WGS sequence"/>
</dbReference>
<organism evidence="1 2">
    <name type="scientific">Bacteroides stercoris CC31F</name>
    <dbReference type="NCBI Taxonomy" id="1073351"/>
    <lineage>
        <taxon>Bacteria</taxon>
        <taxon>Pseudomonadati</taxon>
        <taxon>Bacteroidota</taxon>
        <taxon>Bacteroidia</taxon>
        <taxon>Bacteroidales</taxon>
        <taxon>Bacteroidaceae</taxon>
        <taxon>Bacteroides</taxon>
    </lineage>
</organism>
<name>S3Y030_BACSE</name>